<dbReference type="InterPro" id="IPR019587">
    <property type="entry name" value="Polyketide_cyclase/dehydratase"/>
</dbReference>
<organism evidence="1 2">
    <name type="scientific">Nocardia gamkensis</name>
    <dbReference type="NCBI Taxonomy" id="352869"/>
    <lineage>
        <taxon>Bacteria</taxon>
        <taxon>Bacillati</taxon>
        <taxon>Actinomycetota</taxon>
        <taxon>Actinomycetes</taxon>
        <taxon>Mycobacteriales</taxon>
        <taxon>Nocardiaceae</taxon>
        <taxon>Nocardia</taxon>
    </lineage>
</organism>
<dbReference type="Gene3D" id="3.30.530.20">
    <property type="match status" value="1"/>
</dbReference>
<name>A0A7X6L8A5_9NOCA</name>
<dbReference type="InterPro" id="IPR023393">
    <property type="entry name" value="START-like_dom_sf"/>
</dbReference>
<keyword evidence="2" id="KW-1185">Reference proteome</keyword>
<proteinExistence type="predicted"/>
<dbReference type="Pfam" id="PF10604">
    <property type="entry name" value="Polyketide_cyc2"/>
    <property type="match status" value="1"/>
</dbReference>
<comment type="caution">
    <text evidence="1">The sequence shown here is derived from an EMBL/GenBank/DDBJ whole genome shotgun (WGS) entry which is preliminary data.</text>
</comment>
<reference evidence="1 2" key="1">
    <citation type="submission" date="2020-04" db="EMBL/GenBank/DDBJ databases">
        <title>MicrobeNet Type strains.</title>
        <authorList>
            <person name="Nicholson A.C."/>
        </authorList>
    </citation>
    <scope>NUCLEOTIDE SEQUENCE [LARGE SCALE GENOMIC DNA]</scope>
    <source>
        <strain evidence="1 2">DSM 44956</strain>
    </source>
</reference>
<gene>
    <name evidence="1" type="ORF">HGB38_25765</name>
</gene>
<sequence length="146" mass="16035">MAVDVLTDVVIDRSRELVAAYAADPAHAPAWYSRIHGVTWETEPPLGVGSRMAFVAHFLGNKLTYTYEVVAYEPGTRLVMRTAQGPFPMETTYTWADTPEGGTRMTLRNRGEPSGFGKLAAPVLEAAIRRANRGDLARLKELLETG</sequence>
<dbReference type="RefSeq" id="WP_062972357.1">
    <property type="nucleotide sequence ID" value="NZ_JAAXOS010000013.1"/>
</dbReference>
<evidence type="ECO:0000313" key="1">
    <source>
        <dbReference type="EMBL" id="NKY29592.1"/>
    </source>
</evidence>
<dbReference type="SUPFAM" id="SSF55961">
    <property type="entry name" value="Bet v1-like"/>
    <property type="match status" value="1"/>
</dbReference>
<evidence type="ECO:0000313" key="2">
    <source>
        <dbReference type="Proteomes" id="UP000540698"/>
    </source>
</evidence>
<dbReference type="Proteomes" id="UP000540698">
    <property type="component" value="Unassembled WGS sequence"/>
</dbReference>
<protein>
    <submittedName>
        <fullName evidence="1">ATPase</fullName>
    </submittedName>
</protein>
<dbReference type="AlphaFoldDB" id="A0A7X6L8A5"/>
<accession>A0A7X6L8A5</accession>
<dbReference type="EMBL" id="JAAXOS010000013">
    <property type="protein sequence ID" value="NKY29592.1"/>
    <property type="molecule type" value="Genomic_DNA"/>
</dbReference>